<organism evidence="2">
    <name type="scientific">Fagus sylvatica</name>
    <name type="common">Beechnut</name>
    <dbReference type="NCBI Taxonomy" id="28930"/>
    <lineage>
        <taxon>Eukaryota</taxon>
        <taxon>Viridiplantae</taxon>
        <taxon>Streptophyta</taxon>
        <taxon>Embryophyta</taxon>
        <taxon>Tracheophyta</taxon>
        <taxon>Spermatophyta</taxon>
        <taxon>Magnoliopsida</taxon>
        <taxon>eudicotyledons</taxon>
        <taxon>Gunneridae</taxon>
        <taxon>Pentapetalae</taxon>
        <taxon>rosids</taxon>
        <taxon>fabids</taxon>
        <taxon>Fagales</taxon>
        <taxon>Fagaceae</taxon>
        <taxon>Fagus</taxon>
    </lineage>
</organism>
<feature type="region of interest" description="Disordered" evidence="1">
    <location>
        <begin position="145"/>
        <end position="165"/>
    </location>
</feature>
<reference evidence="2" key="1">
    <citation type="submission" date="2018-02" db="EMBL/GenBank/DDBJ databases">
        <authorList>
            <person name="Cohen D.B."/>
            <person name="Kent A.D."/>
        </authorList>
    </citation>
    <scope>NUCLEOTIDE SEQUENCE</scope>
</reference>
<dbReference type="EMBL" id="OIVN01003890">
    <property type="protein sequence ID" value="SPD14202.1"/>
    <property type="molecule type" value="Genomic_DNA"/>
</dbReference>
<gene>
    <name evidence="2" type="ORF">FSB_LOCUS42084</name>
</gene>
<name>A0A2N9HPM2_FAGSY</name>
<accession>A0A2N9HPM2</accession>
<sequence>MALKHHFPSSLGTVLKALKGGISKVKSDFQSYNNHDKRLDFFINQQMSIMVPENMVYGSPENMKKAGHPRHPVVHGGLPSGPRQITQSVSTEASNDETPAGHFLYPLVAVDFVTEWSTAAPTETEITTKAEKTREVCHGHHHSRAVTTTAQHSGGPCSSTSQNLGSTVWSNSPPLSSFSRGGYDRHDCVICGGFRGGLRGGFGFRVGFTAVWVSHGLRGGLGFAWASRRSGFHVGFAADLGFAVGFAAVASGFGLSSLSQPPRSGLSSLSAAPDPVSVGEEKAVPPQIWSQLEMLGCVSGGAGV</sequence>
<protein>
    <submittedName>
        <fullName evidence="2">Uncharacterized protein</fullName>
    </submittedName>
</protein>
<dbReference type="AlphaFoldDB" id="A0A2N9HPM2"/>
<evidence type="ECO:0000256" key="1">
    <source>
        <dbReference type="SAM" id="MobiDB-lite"/>
    </source>
</evidence>
<evidence type="ECO:0000313" key="2">
    <source>
        <dbReference type="EMBL" id="SPD14202.1"/>
    </source>
</evidence>
<proteinExistence type="predicted"/>